<feature type="chain" id="PRO_5047060098" description="Phosphatidic acid phosphatase type 2/haloperoxidase domain-containing protein" evidence="1">
    <location>
        <begin position="23"/>
        <end position="471"/>
    </location>
</feature>
<evidence type="ECO:0000259" key="2">
    <source>
        <dbReference type="SMART" id="SM00014"/>
    </source>
</evidence>
<evidence type="ECO:0000313" key="4">
    <source>
        <dbReference type="Proteomes" id="UP001231124"/>
    </source>
</evidence>
<dbReference type="InterPro" id="IPR000326">
    <property type="entry name" value="PAP2/HPO"/>
</dbReference>
<dbReference type="PRINTS" id="PR00483">
    <property type="entry name" value="BACPHPHTASE"/>
</dbReference>
<protein>
    <recommendedName>
        <fullName evidence="2">Phosphatidic acid phosphatase type 2/haloperoxidase domain-containing protein</fullName>
    </recommendedName>
</protein>
<reference evidence="3 4" key="1">
    <citation type="submission" date="2023-07" db="EMBL/GenBank/DDBJ databases">
        <title>Genomic Encyclopedia of Type Strains, Phase IV (KMG-IV): sequencing the most valuable type-strain genomes for metagenomic binning, comparative biology and taxonomic classification.</title>
        <authorList>
            <person name="Goeker M."/>
        </authorList>
    </citation>
    <scope>NUCLEOTIDE SEQUENCE [LARGE SCALE GENOMIC DNA]</scope>
    <source>
        <strain evidence="3 4">DSM 19013</strain>
    </source>
</reference>
<organism evidence="3 4">
    <name type="scientific">Methylobacterium aerolatum</name>
    <dbReference type="NCBI Taxonomy" id="418708"/>
    <lineage>
        <taxon>Bacteria</taxon>
        <taxon>Pseudomonadati</taxon>
        <taxon>Pseudomonadota</taxon>
        <taxon>Alphaproteobacteria</taxon>
        <taxon>Hyphomicrobiales</taxon>
        <taxon>Methylobacteriaceae</taxon>
        <taxon>Methylobacterium</taxon>
    </lineage>
</organism>
<proteinExistence type="predicted"/>
<keyword evidence="4" id="KW-1185">Reference proteome</keyword>
<accession>A0ABU0HUX6</accession>
<name>A0ABU0HUX6_9HYPH</name>
<evidence type="ECO:0000256" key="1">
    <source>
        <dbReference type="SAM" id="SignalP"/>
    </source>
</evidence>
<feature type="signal peptide" evidence="1">
    <location>
        <begin position="1"/>
        <end position="22"/>
    </location>
</feature>
<dbReference type="Pfam" id="PF01569">
    <property type="entry name" value="PAP2"/>
    <property type="match status" value="1"/>
</dbReference>
<dbReference type="SUPFAM" id="SSF48317">
    <property type="entry name" value="Acid phosphatase/Vanadium-dependent haloperoxidase"/>
    <property type="match status" value="1"/>
</dbReference>
<evidence type="ECO:0000313" key="3">
    <source>
        <dbReference type="EMBL" id="MDQ0446133.1"/>
    </source>
</evidence>
<dbReference type="Proteomes" id="UP001231124">
    <property type="component" value="Unassembled WGS sequence"/>
</dbReference>
<sequence length="471" mass="49261">MRHITATGLAVLCLAAPSPCLAQSSLNLHALQGLAPFARLLDTPEGKAALDANLKVTGDIQSGAARQPTLLPLAEQRLQALKDCFITDGNAAQLADGLGTRIGDAYQAKARYADHKTFTSLAPAVARLIGYTNTITKSDSNAGKYFFANGTTDGKKPVSEQATALLAKGGTVDVLGKAYGRPAGSPGSDAYGDPRPFQTLPALAAYRGEDYFGRPSHSLDWLRGPSQDLVNSPSFPSGHTTYGTTESMILAILVPARYQQMVVRAAEYGNDRIVVGAHYAVDVIGGRATSLHALAHLLANDPAYVGQIRVNPAVIDPDTADTGKTVSLSDYPAVVREARAEIDAFVRETCGADVAACAAQDTSRFKDAAANAAFIASTLTYGLPVVHQDRADGHDDVAATAPEAGHLITAAFPDLTLAEANRILTETLAPGGGFLDNGSEFGIYSRLDLYEAGGRAAKLAQAKRDGAAPSR</sequence>
<feature type="domain" description="Phosphatidic acid phosphatase type 2/haloperoxidase" evidence="2">
    <location>
        <begin position="199"/>
        <end position="298"/>
    </location>
</feature>
<dbReference type="RefSeq" id="WP_238204037.1">
    <property type="nucleotide sequence ID" value="NZ_BPQE01000017.1"/>
</dbReference>
<dbReference type="EMBL" id="JAUSVP010000002">
    <property type="protein sequence ID" value="MDQ0446133.1"/>
    <property type="molecule type" value="Genomic_DNA"/>
</dbReference>
<dbReference type="InterPro" id="IPR036938">
    <property type="entry name" value="PAP2/HPO_sf"/>
</dbReference>
<gene>
    <name evidence="3" type="ORF">QO012_000622</name>
</gene>
<comment type="caution">
    <text evidence="3">The sequence shown here is derived from an EMBL/GenBank/DDBJ whole genome shotgun (WGS) entry which is preliminary data.</text>
</comment>
<keyword evidence="1" id="KW-0732">Signal</keyword>
<dbReference type="SMART" id="SM00014">
    <property type="entry name" value="acidPPc"/>
    <property type="match status" value="1"/>
</dbReference>
<dbReference type="Gene3D" id="1.20.144.10">
    <property type="entry name" value="Phosphatidic acid phosphatase type 2/haloperoxidase"/>
    <property type="match status" value="1"/>
</dbReference>
<dbReference type="InterPro" id="IPR001011">
    <property type="entry name" value="Acid_Pase_classA_bac"/>
</dbReference>